<dbReference type="OrthoDB" id="517480at2"/>
<evidence type="ECO:0000313" key="4">
    <source>
        <dbReference type="Proteomes" id="UP000252415"/>
    </source>
</evidence>
<name>A0A368VTW9_9BACL</name>
<reference evidence="3 4" key="1">
    <citation type="submission" date="2018-07" db="EMBL/GenBank/DDBJ databases">
        <title>Genomic Encyclopedia of Type Strains, Phase III (KMG-III): the genomes of soil and plant-associated and newly described type strains.</title>
        <authorList>
            <person name="Whitman W."/>
        </authorList>
    </citation>
    <scope>NUCLEOTIDE SEQUENCE [LARGE SCALE GENOMIC DNA]</scope>
    <source>
        <strain evidence="3 4">CECT 7506</strain>
    </source>
</reference>
<organism evidence="3 4">
    <name type="scientific">Paenibacillus prosopidis</name>
    <dbReference type="NCBI Taxonomy" id="630520"/>
    <lineage>
        <taxon>Bacteria</taxon>
        <taxon>Bacillati</taxon>
        <taxon>Bacillota</taxon>
        <taxon>Bacilli</taxon>
        <taxon>Bacillales</taxon>
        <taxon>Paenibacillaceae</taxon>
        <taxon>Paenibacillus</taxon>
    </lineage>
</organism>
<dbReference type="GO" id="GO:0004106">
    <property type="term" value="F:chorismate mutase activity"/>
    <property type="evidence" value="ECO:0007669"/>
    <property type="project" value="InterPro"/>
</dbReference>
<dbReference type="GO" id="GO:0009697">
    <property type="term" value="P:salicylic acid biosynthetic process"/>
    <property type="evidence" value="ECO:0007669"/>
    <property type="project" value="TreeGrafter"/>
</dbReference>
<dbReference type="Gene3D" id="1.20.59.10">
    <property type="entry name" value="Chorismate mutase"/>
    <property type="match status" value="1"/>
</dbReference>
<dbReference type="RefSeq" id="WP_114381325.1">
    <property type="nucleotide sequence ID" value="NZ_QPJD01000010.1"/>
</dbReference>
<feature type="domain" description="Chorismate mutase" evidence="2">
    <location>
        <begin position="1"/>
        <end position="91"/>
    </location>
</feature>
<gene>
    <name evidence="3" type="ORF">DFP97_11062</name>
</gene>
<dbReference type="PANTHER" id="PTHR38041:SF1">
    <property type="entry name" value="CHORISMATE MUTASE"/>
    <property type="match status" value="1"/>
</dbReference>
<proteinExistence type="predicted"/>
<comment type="caution">
    <text evidence="3">The sequence shown here is derived from an EMBL/GenBank/DDBJ whole genome shotgun (WGS) entry which is preliminary data.</text>
</comment>
<keyword evidence="1" id="KW-0413">Isomerase</keyword>
<dbReference type="InterPro" id="IPR051331">
    <property type="entry name" value="Chorismate_mutase-related"/>
</dbReference>
<dbReference type="GO" id="GO:0046417">
    <property type="term" value="P:chorismate metabolic process"/>
    <property type="evidence" value="ECO:0007669"/>
    <property type="project" value="InterPro"/>
</dbReference>
<dbReference type="SMART" id="SM00830">
    <property type="entry name" value="CM_2"/>
    <property type="match status" value="1"/>
</dbReference>
<keyword evidence="4" id="KW-1185">Reference proteome</keyword>
<dbReference type="Proteomes" id="UP000252415">
    <property type="component" value="Unassembled WGS sequence"/>
</dbReference>
<evidence type="ECO:0000256" key="1">
    <source>
        <dbReference type="ARBA" id="ARBA00023235"/>
    </source>
</evidence>
<protein>
    <submittedName>
        <fullName evidence="3">Chorismate mutase</fullName>
    </submittedName>
</protein>
<dbReference type="PROSITE" id="PS51168">
    <property type="entry name" value="CHORISMATE_MUT_2"/>
    <property type="match status" value="1"/>
</dbReference>
<evidence type="ECO:0000313" key="3">
    <source>
        <dbReference type="EMBL" id="RCW45474.1"/>
    </source>
</evidence>
<dbReference type="InterPro" id="IPR002701">
    <property type="entry name" value="CM_II_prokaryot"/>
</dbReference>
<dbReference type="InterPro" id="IPR036979">
    <property type="entry name" value="CM_dom_sf"/>
</dbReference>
<evidence type="ECO:0000259" key="2">
    <source>
        <dbReference type="PROSITE" id="PS51168"/>
    </source>
</evidence>
<dbReference type="PANTHER" id="PTHR38041">
    <property type="entry name" value="CHORISMATE MUTASE"/>
    <property type="match status" value="1"/>
</dbReference>
<accession>A0A368VTW9</accession>
<sequence length="101" mass="11724">MEASRLDELRHGIDQIDSEIIILLAKRFQLTEEVGQFKAIHQLNAQDNSRESQQFDKITKLSHSHGLNSEYATALYRCLMDIVISRHQEIQQSKQEQETTV</sequence>
<dbReference type="AlphaFoldDB" id="A0A368VTW9"/>
<dbReference type="SUPFAM" id="SSF48600">
    <property type="entry name" value="Chorismate mutase II"/>
    <property type="match status" value="1"/>
</dbReference>
<dbReference type="EMBL" id="QPJD01000010">
    <property type="protein sequence ID" value="RCW45474.1"/>
    <property type="molecule type" value="Genomic_DNA"/>
</dbReference>
<dbReference type="Pfam" id="PF01817">
    <property type="entry name" value="CM_2"/>
    <property type="match status" value="1"/>
</dbReference>
<dbReference type="InterPro" id="IPR036263">
    <property type="entry name" value="Chorismate_II_sf"/>
</dbReference>